<gene>
    <name evidence="2" type="ORF">I303_100707</name>
</gene>
<accession>A0AAJ8MCD5</accession>
<evidence type="ECO:0000313" key="3">
    <source>
        <dbReference type="Proteomes" id="UP000078595"/>
    </source>
</evidence>
<name>A0AAJ8MCD5_9TREE</name>
<sequence length="385" mass="41657">MPQPLRPADSFNSSTATVVPDKKRSDLPSTRFWNQSSSSSSRTLGNTSSLEGHINTALRVNAGDDDGMIGILHSQTQDMGGNNLSGLSFMREYINLSQEESKPSGPSASQSSSSTTNQQFNTFNPIPTPRSDTFEPIQSPHSTFEPIPSPNTVHNPFHTLTSPVDPAPGYNFRPPSAHSYHSAATSSIDASEYYSTTDMDTDDDDLASVNDGPPLAVKSHIDDLGIADIDLSGKPAIMTWTKYQPPPASTSVSPNNIQSHGHSQAVSPQQAGISLPRNTAHSQTTAGPSRGGGGRRTSGRSTNGMTEEDKIKADKLEHRRDINRRSAQKHRLQRKKDMEEMSKKLAEKDAIILQLNRDLAVEKARNDQLRTLMNARLAGGTGNAT</sequence>
<feature type="compositionally biased region" description="Polar residues" evidence="1">
    <location>
        <begin position="249"/>
        <end position="283"/>
    </location>
</feature>
<dbReference type="KEGG" id="kdj:28964409"/>
<feature type="compositionally biased region" description="Polar residues" evidence="1">
    <location>
        <begin position="150"/>
        <end position="162"/>
    </location>
</feature>
<reference evidence="2" key="2">
    <citation type="submission" date="2024-02" db="EMBL/GenBank/DDBJ databases">
        <title>Comparative genomics of Cryptococcus and Kwoniella reveals pathogenesis evolution and contrasting modes of karyotype evolution via chromosome fusion or intercentromeric recombination.</title>
        <authorList>
            <person name="Coelho M.A."/>
            <person name="David-Palma M."/>
            <person name="Shea T."/>
            <person name="Bowers K."/>
            <person name="McGinley-Smith S."/>
            <person name="Mohammad A.W."/>
            <person name="Gnirke A."/>
            <person name="Yurkov A.M."/>
            <person name="Nowrousian M."/>
            <person name="Sun S."/>
            <person name="Cuomo C.A."/>
            <person name="Heitman J."/>
        </authorList>
    </citation>
    <scope>NUCLEOTIDE SEQUENCE</scope>
    <source>
        <strain evidence="2">CBS 10117</strain>
    </source>
</reference>
<feature type="region of interest" description="Disordered" evidence="1">
    <location>
        <begin position="1"/>
        <end position="49"/>
    </location>
</feature>
<reference evidence="2" key="1">
    <citation type="submission" date="2013-07" db="EMBL/GenBank/DDBJ databases">
        <authorList>
            <consortium name="The Broad Institute Genome Sequencing Platform"/>
            <person name="Cuomo C."/>
            <person name="Litvintseva A."/>
            <person name="Chen Y."/>
            <person name="Heitman J."/>
            <person name="Sun S."/>
            <person name="Springer D."/>
            <person name="Dromer F."/>
            <person name="Young S.K."/>
            <person name="Zeng Q."/>
            <person name="Gargeya S."/>
            <person name="Fitzgerald M."/>
            <person name="Abouelleil A."/>
            <person name="Alvarado L."/>
            <person name="Berlin A.M."/>
            <person name="Chapman S.B."/>
            <person name="Dewar J."/>
            <person name="Goldberg J."/>
            <person name="Griggs A."/>
            <person name="Gujja S."/>
            <person name="Hansen M."/>
            <person name="Howarth C."/>
            <person name="Imamovic A."/>
            <person name="Larimer J."/>
            <person name="McCowan C."/>
            <person name="Murphy C."/>
            <person name="Pearson M."/>
            <person name="Priest M."/>
            <person name="Roberts A."/>
            <person name="Saif S."/>
            <person name="Shea T."/>
            <person name="Sykes S."/>
            <person name="Wortman J."/>
            <person name="Nusbaum C."/>
            <person name="Birren B."/>
        </authorList>
    </citation>
    <scope>NUCLEOTIDE SEQUENCE</scope>
    <source>
        <strain evidence="2">CBS 10117</strain>
    </source>
</reference>
<organism evidence="2 3">
    <name type="scientific">Kwoniella dejecticola CBS 10117</name>
    <dbReference type="NCBI Taxonomy" id="1296121"/>
    <lineage>
        <taxon>Eukaryota</taxon>
        <taxon>Fungi</taxon>
        <taxon>Dikarya</taxon>
        <taxon>Basidiomycota</taxon>
        <taxon>Agaricomycotina</taxon>
        <taxon>Tremellomycetes</taxon>
        <taxon>Tremellales</taxon>
        <taxon>Cryptococcaceae</taxon>
        <taxon>Kwoniella</taxon>
    </lineage>
</organism>
<protein>
    <recommendedName>
        <fullName evidence="4">BZIP domain-containing protein</fullName>
    </recommendedName>
</protein>
<proteinExistence type="predicted"/>
<dbReference type="GeneID" id="28964409"/>
<feature type="compositionally biased region" description="Low complexity" evidence="1">
    <location>
        <begin position="103"/>
        <end position="125"/>
    </location>
</feature>
<dbReference type="AlphaFoldDB" id="A0AAJ8MCD5"/>
<feature type="region of interest" description="Disordered" evidence="1">
    <location>
        <begin position="97"/>
        <end position="180"/>
    </location>
</feature>
<evidence type="ECO:0000256" key="1">
    <source>
        <dbReference type="SAM" id="MobiDB-lite"/>
    </source>
</evidence>
<dbReference type="EMBL" id="CP144530">
    <property type="protein sequence ID" value="WWC58171.1"/>
    <property type="molecule type" value="Genomic_DNA"/>
</dbReference>
<feature type="region of interest" description="Disordered" evidence="1">
    <location>
        <begin position="245"/>
        <end position="316"/>
    </location>
</feature>
<dbReference type="RefSeq" id="XP_065824252.1">
    <property type="nucleotide sequence ID" value="XM_065968180.1"/>
</dbReference>
<feature type="compositionally biased region" description="Basic and acidic residues" evidence="1">
    <location>
        <begin position="307"/>
        <end position="316"/>
    </location>
</feature>
<dbReference type="Proteomes" id="UP000078595">
    <property type="component" value="Chromosome 1"/>
</dbReference>
<evidence type="ECO:0008006" key="4">
    <source>
        <dbReference type="Google" id="ProtNLM"/>
    </source>
</evidence>
<evidence type="ECO:0000313" key="2">
    <source>
        <dbReference type="EMBL" id="WWC58171.1"/>
    </source>
</evidence>
<dbReference type="CDD" id="cd14686">
    <property type="entry name" value="bZIP"/>
    <property type="match status" value="1"/>
</dbReference>
<keyword evidence="3" id="KW-1185">Reference proteome</keyword>